<reference evidence="2" key="1">
    <citation type="submission" date="2023-04" db="EMBL/GenBank/DDBJ databases">
        <authorList>
            <person name="Vijverberg K."/>
            <person name="Xiong W."/>
            <person name="Schranz E."/>
        </authorList>
    </citation>
    <scope>NUCLEOTIDE SEQUENCE</scope>
</reference>
<dbReference type="Gene3D" id="3.30.530.20">
    <property type="match status" value="1"/>
</dbReference>
<feature type="domain" description="Bet v I/Major latex protein" evidence="1">
    <location>
        <begin position="2"/>
        <end position="151"/>
    </location>
</feature>
<dbReference type="Proteomes" id="UP001177003">
    <property type="component" value="Chromosome 3"/>
</dbReference>
<dbReference type="SMART" id="SM01037">
    <property type="entry name" value="Bet_v_1"/>
    <property type="match status" value="1"/>
</dbReference>
<dbReference type="InterPro" id="IPR051761">
    <property type="entry name" value="MLP-like_ligand-binding"/>
</dbReference>
<dbReference type="InterPro" id="IPR000916">
    <property type="entry name" value="Bet_v_I/MLP"/>
</dbReference>
<sequence>MAIAGKISREVEIKCHRHLVFELYKHRPHDSSLVHPEKVEACHLISGQWGVPGAVLQWHYYHDGKKETAKEIIEEVDDELHKIVFKVIEGDILEVYNSFSFILTTKDVGDKKFVIWTIEFEKANASIPDPTSYLDLVCGIAGKMDSHFLKLKHHHHHLTAQTPSECTTATEISTTITGMHNQTPLVPLKNNHKTTTSFTIATLLRRLRFGVTMDHPHFLVQRPQILPSSFPSNSETLFYLLSSIDNHRSRIRNQICYPIVGNEDDDVDKDEGCWEFVLSSQFVLLFLFNEDDDAEEGCWQECI</sequence>
<evidence type="ECO:0000313" key="3">
    <source>
        <dbReference type="Proteomes" id="UP001177003"/>
    </source>
</evidence>
<dbReference type="Pfam" id="PF00407">
    <property type="entry name" value="Bet_v_1"/>
    <property type="match status" value="1"/>
</dbReference>
<keyword evidence="3" id="KW-1185">Reference proteome</keyword>
<protein>
    <recommendedName>
        <fullName evidence="1">Bet v I/Major latex protein domain-containing protein</fullName>
    </recommendedName>
</protein>
<evidence type="ECO:0000313" key="2">
    <source>
        <dbReference type="EMBL" id="CAI9275474.1"/>
    </source>
</evidence>
<dbReference type="SUPFAM" id="SSF55961">
    <property type="entry name" value="Bet v1-like"/>
    <property type="match status" value="1"/>
</dbReference>
<dbReference type="AlphaFoldDB" id="A0AA35YK79"/>
<gene>
    <name evidence="2" type="ORF">LSALG_LOCUS15502</name>
</gene>
<accession>A0AA35YK79</accession>
<dbReference type="GO" id="GO:0006952">
    <property type="term" value="P:defense response"/>
    <property type="evidence" value="ECO:0007669"/>
    <property type="project" value="InterPro"/>
</dbReference>
<proteinExistence type="predicted"/>
<evidence type="ECO:0000259" key="1">
    <source>
        <dbReference type="SMART" id="SM01037"/>
    </source>
</evidence>
<organism evidence="2 3">
    <name type="scientific">Lactuca saligna</name>
    <name type="common">Willowleaf lettuce</name>
    <dbReference type="NCBI Taxonomy" id="75948"/>
    <lineage>
        <taxon>Eukaryota</taxon>
        <taxon>Viridiplantae</taxon>
        <taxon>Streptophyta</taxon>
        <taxon>Embryophyta</taxon>
        <taxon>Tracheophyta</taxon>
        <taxon>Spermatophyta</taxon>
        <taxon>Magnoliopsida</taxon>
        <taxon>eudicotyledons</taxon>
        <taxon>Gunneridae</taxon>
        <taxon>Pentapetalae</taxon>
        <taxon>asterids</taxon>
        <taxon>campanulids</taxon>
        <taxon>Asterales</taxon>
        <taxon>Asteraceae</taxon>
        <taxon>Cichorioideae</taxon>
        <taxon>Cichorieae</taxon>
        <taxon>Lactucinae</taxon>
        <taxon>Lactuca</taxon>
    </lineage>
</organism>
<dbReference type="InterPro" id="IPR023393">
    <property type="entry name" value="START-like_dom_sf"/>
</dbReference>
<dbReference type="PANTHER" id="PTHR31907">
    <property type="entry name" value="MLP-LIKE PROTEIN 423"/>
    <property type="match status" value="1"/>
</dbReference>
<dbReference type="EMBL" id="OX465079">
    <property type="protein sequence ID" value="CAI9275474.1"/>
    <property type="molecule type" value="Genomic_DNA"/>
</dbReference>
<name>A0AA35YK79_LACSI</name>